<dbReference type="GO" id="GO:0019783">
    <property type="term" value="F:ubiquitin-like protein peptidase activity"/>
    <property type="evidence" value="ECO:0007669"/>
    <property type="project" value="TreeGrafter"/>
</dbReference>
<evidence type="ECO:0000313" key="3">
    <source>
        <dbReference type="EMBL" id="SPQ95511.1"/>
    </source>
</evidence>
<evidence type="ECO:0000259" key="2">
    <source>
        <dbReference type="PROSITE" id="PS00028"/>
    </source>
</evidence>
<sequence>MTDDRQCPVCNRIVDSGTDLNAHVNSHFPSGSDVVIHEDTCPVCNETIPASQLNDHIHAHLDGDVSGPPHGPLSCSVCGESMPGGTLDEHMRTSHAETPPSVSADEFMSGDLGYMARVSRGIVPRVAESLHREGVAAVLCSRTTALVAGRGQLCGYRNAQMLLSGMFGSPSFHAYIVARLDRIPSVLRLQTLIEEAWAAGFDVDGAEQLQHRLVGTDKWIGTTEVVALLRSLGVRCNCVDVPYPRSARLIFDFVEEHFGGLPDDGTVSVSEVAPLYLQHQGHSQTIIGIARERSGQRSLLLLDPASDRAITRPLRLSATGLDRRQQWQMLQVVGVGWPSTEAKPDVEGLSFTVLLGDLQHGNEGFCRSIVALGDVLVLVKDRRCVASPP</sequence>
<feature type="domain" description="C2H2-type" evidence="2">
    <location>
        <begin position="7"/>
        <end position="27"/>
    </location>
</feature>
<proteinExistence type="predicted"/>
<geneLocation type="mitochondrion" evidence="3"/>
<dbReference type="Proteomes" id="UP000290189">
    <property type="component" value="Unassembled WGS sequence"/>
</dbReference>
<name>A0A3P3Y5W6_PLABS</name>
<dbReference type="Gene3D" id="3.90.70.130">
    <property type="match status" value="1"/>
</dbReference>
<dbReference type="EMBL" id="OVEO01000004">
    <property type="protein sequence ID" value="SPQ95511.1"/>
    <property type="molecule type" value="Genomic_DNA"/>
</dbReference>
<dbReference type="PANTHER" id="PTHR48153:SF4">
    <property type="entry name" value="UBIQUITIN CARBOXYL-TERMINAL HYDROLASE MUG105"/>
    <property type="match status" value="1"/>
</dbReference>
<evidence type="ECO:0000256" key="1">
    <source>
        <dbReference type="ARBA" id="ARBA00022801"/>
    </source>
</evidence>
<dbReference type="Gene3D" id="3.30.160.60">
    <property type="entry name" value="Classic Zinc Finger"/>
    <property type="match status" value="1"/>
</dbReference>
<accession>A0A3P3Y5W6</accession>
<dbReference type="PANTHER" id="PTHR48153">
    <property type="entry name" value="UFM1-SPECIFIC PROTEASE 2"/>
    <property type="match status" value="1"/>
</dbReference>
<gene>
    <name evidence="3" type="ORF">PLBR_LOCUS2726</name>
</gene>
<dbReference type="InterPro" id="IPR012462">
    <property type="entry name" value="UFSP1/2_DUB_cat"/>
</dbReference>
<dbReference type="PROSITE" id="PS00028">
    <property type="entry name" value="ZINC_FINGER_C2H2_1"/>
    <property type="match status" value="1"/>
</dbReference>
<keyword evidence="1" id="KW-0378">Hydrolase</keyword>
<reference evidence="3 4" key="1">
    <citation type="submission" date="2018-03" db="EMBL/GenBank/DDBJ databases">
        <authorList>
            <person name="Fogelqvist J."/>
        </authorList>
    </citation>
    <scope>NUCLEOTIDE SEQUENCE [LARGE SCALE GENOMIC DNA]</scope>
</reference>
<organism evidence="3 4">
    <name type="scientific">Plasmodiophora brassicae</name>
    <name type="common">Clubroot disease agent</name>
    <dbReference type="NCBI Taxonomy" id="37360"/>
    <lineage>
        <taxon>Eukaryota</taxon>
        <taxon>Sar</taxon>
        <taxon>Rhizaria</taxon>
        <taxon>Endomyxa</taxon>
        <taxon>Phytomyxea</taxon>
        <taxon>Plasmodiophorida</taxon>
        <taxon>Plasmodiophoridae</taxon>
        <taxon>Plasmodiophora</taxon>
    </lineage>
</organism>
<dbReference type="SMART" id="SM00355">
    <property type="entry name" value="ZnF_C2H2"/>
    <property type="match status" value="3"/>
</dbReference>
<evidence type="ECO:0000313" key="4">
    <source>
        <dbReference type="Proteomes" id="UP000290189"/>
    </source>
</evidence>
<dbReference type="AlphaFoldDB" id="A0A3P3Y5W6"/>
<keyword evidence="3" id="KW-0496">Mitochondrion</keyword>
<dbReference type="Pfam" id="PF07910">
    <property type="entry name" value="Peptidase_C78"/>
    <property type="match status" value="1"/>
</dbReference>
<protein>
    <recommendedName>
        <fullName evidence="2">C2H2-type domain-containing protein</fullName>
    </recommendedName>
</protein>
<dbReference type="InterPro" id="IPR013087">
    <property type="entry name" value="Znf_C2H2_type"/>
</dbReference>